<proteinExistence type="predicted"/>
<dbReference type="InterPro" id="IPR052732">
    <property type="entry name" value="Cell-binding_unc_protein"/>
</dbReference>
<dbReference type="Proteomes" id="UP000198588">
    <property type="component" value="Unassembled WGS sequence"/>
</dbReference>
<dbReference type="PANTHER" id="PTHR43883">
    <property type="entry name" value="SLR0207 PROTEIN"/>
    <property type="match status" value="1"/>
</dbReference>
<sequence length="353" mass="40508">MMEHRQIADLAAKVRFLSDPAAYGSETTHVDVRETHMSWVFLTDELVYKLKKPVRHAFLDFSTIRKRHFYCGEELRLNARLAAETYRRVLPLRRDASGRFSLDGRGRVVDWLVEMKRLPQGDMLDKRIACGRLDAAEIDDLAKKLADFYAQRRAEIDGGGAYLRHLTGEQRINRAILLRPEFALADIVSGALDMVDGLLQQLRPRIEARILRGAIVEGHGDLRPEHVCLCQPLQIIDCLEFNRSMRIIDPYDEINYLGMECERLGAPWIRPLLVKALQSRLPDSPDADLLALYGGFRALLKARLGVAHLLETPIRHPEKWRPQAIRYIRQAEREIFSRRSRSGRKSTPVRGDA</sequence>
<dbReference type="SUPFAM" id="SSF56112">
    <property type="entry name" value="Protein kinase-like (PK-like)"/>
    <property type="match status" value="1"/>
</dbReference>
<dbReference type="EMBL" id="FMXM01000004">
    <property type="protein sequence ID" value="SDA61868.1"/>
    <property type="molecule type" value="Genomic_DNA"/>
</dbReference>
<dbReference type="AlphaFoldDB" id="A0A1G5WUL4"/>
<evidence type="ECO:0000313" key="2">
    <source>
        <dbReference type="Proteomes" id="UP000198588"/>
    </source>
</evidence>
<accession>A0A1G5WUL4</accession>
<dbReference type="PANTHER" id="PTHR43883:SF1">
    <property type="entry name" value="GLUCONOKINASE"/>
    <property type="match status" value="1"/>
</dbReference>
<dbReference type="STRING" id="1165689.SAMN02927914_01770"/>
<organism evidence="1 2">
    <name type="scientific">Mesorhizobium qingshengii</name>
    <dbReference type="NCBI Taxonomy" id="1165689"/>
    <lineage>
        <taxon>Bacteria</taxon>
        <taxon>Pseudomonadati</taxon>
        <taxon>Pseudomonadota</taxon>
        <taxon>Alphaproteobacteria</taxon>
        <taxon>Hyphomicrobiales</taxon>
        <taxon>Phyllobacteriaceae</taxon>
        <taxon>Mesorhizobium</taxon>
    </lineage>
</organism>
<reference evidence="1 2" key="1">
    <citation type="submission" date="2016-10" db="EMBL/GenBank/DDBJ databases">
        <authorList>
            <person name="de Groot N.N."/>
        </authorList>
    </citation>
    <scope>NUCLEOTIDE SEQUENCE [LARGE SCALE GENOMIC DNA]</scope>
    <source>
        <strain evidence="1 2">CGMCC 1.12097</strain>
    </source>
</reference>
<keyword evidence="1" id="KW-0808">Transferase</keyword>
<dbReference type="GO" id="GO:0016740">
    <property type="term" value="F:transferase activity"/>
    <property type="evidence" value="ECO:0007669"/>
    <property type="project" value="UniProtKB-KW"/>
</dbReference>
<evidence type="ECO:0000313" key="1">
    <source>
        <dbReference type="EMBL" id="SDA61868.1"/>
    </source>
</evidence>
<gene>
    <name evidence="1" type="ORF">SAMN02927914_01770</name>
</gene>
<name>A0A1G5WUL4_9HYPH</name>
<protein>
    <submittedName>
        <fullName evidence="1">Aminoglycoside phosphotransferase family enzyme</fullName>
    </submittedName>
</protein>
<dbReference type="InterPro" id="IPR011009">
    <property type="entry name" value="Kinase-like_dom_sf"/>
</dbReference>